<proteinExistence type="inferred from homology"/>
<reference evidence="6" key="1">
    <citation type="submission" date="2022-10" db="EMBL/GenBank/DDBJ databases">
        <title>Roseovarius pelagicus sp. nov., isolated from Arctic seawater.</title>
        <authorList>
            <person name="Hong Y.W."/>
            <person name="Hwang C.Y."/>
        </authorList>
    </citation>
    <scope>NUCLEOTIDE SEQUENCE</scope>
    <source>
        <strain evidence="6">HL-MP18</strain>
        <plasmid evidence="6">unnamed2</plasmid>
    </source>
</reference>
<dbReference type="InterPro" id="IPR050176">
    <property type="entry name" value="LTTR"/>
</dbReference>
<gene>
    <name evidence="6" type="ORF">N7U68_00250</name>
</gene>
<dbReference type="Proteomes" id="UP001064087">
    <property type="component" value="Plasmid unnamed2"/>
</dbReference>
<evidence type="ECO:0000256" key="1">
    <source>
        <dbReference type="ARBA" id="ARBA00009437"/>
    </source>
</evidence>
<keyword evidence="6" id="KW-0614">Plasmid</keyword>
<name>A0ABY6D6N7_9RHOB</name>
<dbReference type="SUPFAM" id="SSF53850">
    <property type="entry name" value="Periplasmic binding protein-like II"/>
    <property type="match status" value="1"/>
</dbReference>
<dbReference type="InterPro" id="IPR005119">
    <property type="entry name" value="LysR_subst-bd"/>
</dbReference>
<organism evidence="6 7">
    <name type="scientific">Roseovarius pelagicus</name>
    <dbReference type="NCBI Taxonomy" id="2980108"/>
    <lineage>
        <taxon>Bacteria</taxon>
        <taxon>Pseudomonadati</taxon>
        <taxon>Pseudomonadota</taxon>
        <taxon>Alphaproteobacteria</taxon>
        <taxon>Rhodobacterales</taxon>
        <taxon>Roseobacteraceae</taxon>
        <taxon>Roseovarius</taxon>
    </lineage>
</organism>
<keyword evidence="3" id="KW-0238">DNA-binding</keyword>
<protein>
    <submittedName>
        <fullName evidence="6">LysR family transcriptional regulator</fullName>
    </submittedName>
</protein>
<dbReference type="Pfam" id="PF00126">
    <property type="entry name" value="HTH_1"/>
    <property type="match status" value="1"/>
</dbReference>
<dbReference type="EMBL" id="CP106737">
    <property type="protein sequence ID" value="UXX81529.1"/>
    <property type="molecule type" value="Genomic_DNA"/>
</dbReference>
<dbReference type="InterPro" id="IPR036390">
    <property type="entry name" value="WH_DNA-bd_sf"/>
</dbReference>
<evidence type="ECO:0000313" key="6">
    <source>
        <dbReference type="EMBL" id="UXX81529.1"/>
    </source>
</evidence>
<dbReference type="RefSeq" id="WP_263046726.1">
    <property type="nucleotide sequence ID" value="NZ_CP106737.1"/>
</dbReference>
<keyword evidence="4" id="KW-0804">Transcription</keyword>
<evidence type="ECO:0000256" key="3">
    <source>
        <dbReference type="ARBA" id="ARBA00023125"/>
    </source>
</evidence>
<comment type="similarity">
    <text evidence="1">Belongs to the LysR transcriptional regulatory family.</text>
</comment>
<sequence>MNITLARTYLAVLDLRNFNRAAEYLNVTQSTVTTRINSLESLVGQRLFHRSRSGVEPTDAGQRFRTYAEMIIQIWKQAQQDLLLPNARSTQFKFAAESALWPGLAKDFLKKIYRDNANISVLVENKSADAINSCLAQGIYDAALLYDVRPRTNVVFEYLFEEQLVLVSTTPRTQCVWHPEYTYVEWGRDFDMEHAKIKPPEITPPVIINYGNWALDWIEELGGSAYFPTRMIFDKVEEGTLHVVPDVNPFTRSVWFSYREKMAENDWFPQILNDLKEISERLKERNAGFIKKWKLL</sequence>
<dbReference type="Gene3D" id="1.10.10.10">
    <property type="entry name" value="Winged helix-like DNA-binding domain superfamily/Winged helix DNA-binding domain"/>
    <property type="match status" value="1"/>
</dbReference>
<dbReference type="SUPFAM" id="SSF46785">
    <property type="entry name" value="Winged helix' DNA-binding domain"/>
    <property type="match status" value="1"/>
</dbReference>
<dbReference type="InterPro" id="IPR036388">
    <property type="entry name" value="WH-like_DNA-bd_sf"/>
</dbReference>
<accession>A0ABY6D6N7</accession>
<evidence type="ECO:0000313" key="7">
    <source>
        <dbReference type="Proteomes" id="UP001064087"/>
    </source>
</evidence>
<dbReference type="PRINTS" id="PR00039">
    <property type="entry name" value="HTHLYSR"/>
</dbReference>
<geneLocation type="plasmid" evidence="6 7">
    <name>unnamed2</name>
</geneLocation>
<keyword evidence="7" id="KW-1185">Reference proteome</keyword>
<dbReference type="PANTHER" id="PTHR30579">
    <property type="entry name" value="TRANSCRIPTIONAL REGULATOR"/>
    <property type="match status" value="1"/>
</dbReference>
<evidence type="ECO:0000256" key="4">
    <source>
        <dbReference type="ARBA" id="ARBA00023163"/>
    </source>
</evidence>
<dbReference type="PROSITE" id="PS50931">
    <property type="entry name" value="HTH_LYSR"/>
    <property type="match status" value="1"/>
</dbReference>
<evidence type="ECO:0000256" key="2">
    <source>
        <dbReference type="ARBA" id="ARBA00023015"/>
    </source>
</evidence>
<keyword evidence="2" id="KW-0805">Transcription regulation</keyword>
<dbReference type="InterPro" id="IPR000847">
    <property type="entry name" value="LysR_HTH_N"/>
</dbReference>
<dbReference type="PANTHER" id="PTHR30579:SF8">
    <property type="entry name" value="HTH-TYPE TRANSCRIPTIONAL REGULATOR HDFR"/>
    <property type="match status" value="1"/>
</dbReference>
<dbReference type="Pfam" id="PF03466">
    <property type="entry name" value="LysR_substrate"/>
    <property type="match status" value="1"/>
</dbReference>
<feature type="domain" description="HTH lysR-type" evidence="5">
    <location>
        <begin position="1"/>
        <end position="58"/>
    </location>
</feature>
<evidence type="ECO:0000259" key="5">
    <source>
        <dbReference type="PROSITE" id="PS50931"/>
    </source>
</evidence>